<dbReference type="EMBL" id="JAPDUM010000001">
    <property type="protein sequence ID" value="MCW4165135.1"/>
    <property type="molecule type" value="Genomic_DNA"/>
</dbReference>
<dbReference type="InterPro" id="IPR036457">
    <property type="entry name" value="PPM-type-like_dom_sf"/>
</dbReference>
<feature type="compositionally biased region" description="Basic and acidic residues" evidence="1">
    <location>
        <begin position="370"/>
        <end position="385"/>
    </location>
</feature>
<evidence type="ECO:0000256" key="1">
    <source>
        <dbReference type="SAM" id="MobiDB-lite"/>
    </source>
</evidence>
<organism evidence="2 3">
    <name type="scientific">Segatella copri</name>
    <dbReference type="NCBI Taxonomy" id="165179"/>
    <lineage>
        <taxon>Bacteria</taxon>
        <taxon>Pseudomonadati</taxon>
        <taxon>Bacteroidota</taxon>
        <taxon>Bacteroidia</taxon>
        <taxon>Bacteroidales</taxon>
        <taxon>Prevotellaceae</taxon>
        <taxon>Segatella</taxon>
    </lineage>
</organism>
<reference evidence="2" key="1">
    <citation type="submission" date="2022-11" db="EMBL/GenBank/DDBJ databases">
        <title>Genomic repertoires linked with pathogenic potency of arthritogenic Prevotella copri isolated from the gut of rheumatoid arthritis patients.</title>
        <authorList>
            <person name="Nii T."/>
            <person name="Maeda Y."/>
            <person name="Motooka D."/>
            <person name="Naito M."/>
            <person name="Matsumoto Y."/>
            <person name="Ogawa T."/>
            <person name="Oguro-Igashira E."/>
            <person name="Kishikawa T."/>
            <person name="Yamashita M."/>
            <person name="Koizumi S."/>
            <person name="Kurakawa T."/>
            <person name="Okumura R."/>
            <person name="Kayama H."/>
            <person name="Murakami M."/>
            <person name="Sakaguchi T."/>
            <person name="Das B."/>
            <person name="Nakamura S."/>
            <person name="Okada Y."/>
            <person name="Kumanogoh A."/>
            <person name="Takeda K."/>
        </authorList>
    </citation>
    <scope>NUCLEOTIDE SEQUENCE</scope>
    <source>
        <strain evidence="2">RA-N001-16</strain>
    </source>
</reference>
<sequence>MTEKREGHGEDSAPFFLSTDDFCAVGVFDGMGGSGAAMCKSDLGEHTKAYVASRIVKEAVESYIRHKVDESTTNTIDAEGIRLIAKSRLEQEKSNFPAKASGLRSRLVRDYPTTLALITSQITNEVSLVTSYWAGDSRNFLWTQDGFFQISKDDLDTELDPLENLRNDAALSNCVCADRDFIINQKAITVQGKYILISATDGCFGYFLTPMHFQNVLLAGLKNSSDEAGWCSYVKDAFAKVTGDDVSFSLCAIGYESFDELKASFEKTEIPELTEINKIQDEISRISIDLEEKKNSLEGFIQEGWSAYKESYLKYLNEPAEPEEISTQDENKSSEKDELSGTNIEETTKDDIGTDASSTETEVLETTHIVSEEEKSEKTSEELKSSETLLVADSPDKEVERDTTSEEKTEATLPVNKEKRDIDSEKVSATLKEIKTEAVDHHIKDSLKSLYEGEVGLRGNHTETIDKKDDAPETDPRIFSFNTIEEAVDNFRQALKDIKAPSQFIDLFDSFFNKKR</sequence>
<evidence type="ECO:0008006" key="4">
    <source>
        <dbReference type="Google" id="ProtNLM"/>
    </source>
</evidence>
<gene>
    <name evidence="2" type="ORF">ONS98_07885</name>
</gene>
<dbReference type="AlphaFoldDB" id="A0AAW5UUU8"/>
<dbReference type="SUPFAM" id="SSF81606">
    <property type="entry name" value="PP2C-like"/>
    <property type="match status" value="1"/>
</dbReference>
<comment type="caution">
    <text evidence="2">The sequence shown here is derived from an EMBL/GenBank/DDBJ whole genome shotgun (WGS) entry which is preliminary data.</text>
</comment>
<evidence type="ECO:0000313" key="2">
    <source>
        <dbReference type="EMBL" id="MCW4165135.1"/>
    </source>
</evidence>
<dbReference type="RefSeq" id="WP_264911439.1">
    <property type="nucleotide sequence ID" value="NZ_JAPDUL010000001.1"/>
</dbReference>
<dbReference type="Proteomes" id="UP001209476">
    <property type="component" value="Unassembled WGS sequence"/>
</dbReference>
<proteinExistence type="predicted"/>
<protein>
    <recommendedName>
        <fullName evidence="4">PPM-type phosphatase domain-containing protein</fullName>
    </recommendedName>
</protein>
<dbReference type="Gene3D" id="3.60.40.10">
    <property type="entry name" value="PPM-type phosphatase domain"/>
    <property type="match status" value="1"/>
</dbReference>
<name>A0AAW5UUU8_9BACT</name>
<feature type="compositionally biased region" description="Basic and acidic residues" evidence="1">
    <location>
        <begin position="329"/>
        <end position="339"/>
    </location>
</feature>
<accession>A0AAW5UUU8</accession>
<feature type="compositionally biased region" description="Basic and acidic residues" evidence="1">
    <location>
        <begin position="394"/>
        <end position="423"/>
    </location>
</feature>
<evidence type="ECO:0000313" key="3">
    <source>
        <dbReference type="Proteomes" id="UP001209476"/>
    </source>
</evidence>
<feature type="region of interest" description="Disordered" evidence="1">
    <location>
        <begin position="320"/>
        <end position="423"/>
    </location>
</feature>